<dbReference type="PANTHER" id="PTHR22946:SF12">
    <property type="entry name" value="CONIDIAL PIGMENT BIOSYNTHESIS PROTEIN AYG1 (AFU_ORTHOLOGUE AFUA_2G17550)"/>
    <property type="match status" value="1"/>
</dbReference>
<name>A0AAW8JEI7_9GAMM</name>
<comment type="caution">
    <text evidence="2">The sequence shown here is derived from an EMBL/GenBank/DDBJ whole genome shotgun (WGS) entry which is preliminary data.</text>
</comment>
<evidence type="ECO:0000259" key="1">
    <source>
        <dbReference type="Pfam" id="PF00326"/>
    </source>
</evidence>
<dbReference type="PANTHER" id="PTHR22946">
    <property type="entry name" value="DIENELACTONE HYDROLASE DOMAIN-CONTAINING PROTEIN-RELATED"/>
    <property type="match status" value="1"/>
</dbReference>
<dbReference type="Gene3D" id="1.20.1440.110">
    <property type="entry name" value="acylaminoacyl peptidase"/>
    <property type="match status" value="1"/>
</dbReference>
<dbReference type="Pfam" id="PF00326">
    <property type="entry name" value="Peptidase_S9"/>
    <property type="match status" value="1"/>
</dbReference>
<protein>
    <submittedName>
        <fullName evidence="2">Alpha/beta fold hydrolase</fullName>
    </submittedName>
</protein>
<dbReference type="EMBL" id="JAVIDA010000004">
    <property type="protein sequence ID" value="MDQ9070743.1"/>
    <property type="molecule type" value="Genomic_DNA"/>
</dbReference>
<sequence length="385" mass="43634">MFHYFPTNYVWSLSTLIALGYGGNIGEIDEICKPILDASKNGDDVNTKAFMEVWRKFADQLVELANEDLALGREFSAGEKLERAGLYYLTAERMQEHGDPERVFVYAKALECYDLSRKYKKENVTRVEIPYGDSHISAIYIKADTGNAKSPIVVMMNGLDSSKELLYGTPLTEKLRKRGVSLLCIDQPGTGEALRLQNLTAVYNTEVWASPIVDWLYQQPEIDSKNIGALGISLGGYYAPRAVAFEPRFACGAVWGANHDWREVQQARYKNEGERPVPHYWKHVEWVFGAKDLEDFFKKAENMHLNGVLQNIKVPFLVTHGDNDRQIPLKYAYETYEQLVNSPKRDLVVFTAREGGVEHCSLDNPYNAADTLADWLAEQLNCRVA</sequence>
<organism evidence="2 3">
    <name type="scientific">Acinetobacter gerneri</name>
    <dbReference type="NCBI Taxonomy" id="202952"/>
    <lineage>
        <taxon>Bacteria</taxon>
        <taxon>Pseudomonadati</taxon>
        <taxon>Pseudomonadota</taxon>
        <taxon>Gammaproteobacteria</taxon>
        <taxon>Moraxellales</taxon>
        <taxon>Moraxellaceae</taxon>
        <taxon>Acinetobacter</taxon>
    </lineage>
</organism>
<reference evidence="2" key="1">
    <citation type="submission" date="2023-08" db="EMBL/GenBank/DDBJ databases">
        <title>Emergence of clinically-relevant ST2 carbapenem-resistant Acinetobacter baumannii strains in hospital sewages in Zhejiang, East of China.</title>
        <authorList>
            <person name="Kaichao C."/>
            <person name="Zhang R."/>
        </authorList>
    </citation>
    <scope>NUCLEOTIDE SEQUENCE</scope>
    <source>
        <strain evidence="2">M-SY-60</strain>
    </source>
</reference>
<dbReference type="Gene3D" id="3.40.50.1820">
    <property type="entry name" value="alpha/beta hydrolase"/>
    <property type="match status" value="1"/>
</dbReference>
<dbReference type="GO" id="GO:0008236">
    <property type="term" value="F:serine-type peptidase activity"/>
    <property type="evidence" value="ECO:0007669"/>
    <property type="project" value="InterPro"/>
</dbReference>
<proteinExistence type="predicted"/>
<gene>
    <name evidence="2" type="ORF">RFH51_04625</name>
</gene>
<dbReference type="Proteomes" id="UP001243195">
    <property type="component" value="Unassembled WGS sequence"/>
</dbReference>
<dbReference type="InterPro" id="IPR029058">
    <property type="entry name" value="AB_hydrolase_fold"/>
</dbReference>
<dbReference type="GO" id="GO:0006508">
    <property type="term" value="P:proteolysis"/>
    <property type="evidence" value="ECO:0007669"/>
    <property type="project" value="InterPro"/>
</dbReference>
<evidence type="ECO:0000313" key="3">
    <source>
        <dbReference type="Proteomes" id="UP001243195"/>
    </source>
</evidence>
<dbReference type="AlphaFoldDB" id="A0AAW8JEI7"/>
<accession>A0AAW8JEI7</accession>
<dbReference type="RefSeq" id="WP_308955313.1">
    <property type="nucleotide sequence ID" value="NZ_JAVICY010000002.1"/>
</dbReference>
<dbReference type="SUPFAM" id="SSF53474">
    <property type="entry name" value="alpha/beta-Hydrolases"/>
    <property type="match status" value="1"/>
</dbReference>
<dbReference type="InterPro" id="IPR001375">
    <property type="entry name" value="Peptidase_S9_cat"/>
</dbReference>
<dbReference type="InterPro" id="IPR050261">
    <property type="entry name" value="FrsA_esterase"/>
</dbReference>
<evidence type="ECO:0000313" key="2">
    <source>
        <dbReference type="EMBL" id="MDQ9070743.1"/>
    </source>
</evidence>
<keyword evidence="2" id="KW-0378">Hydrolase</keyword>
<feature type="domain" description="Peptidase S9 prolyl oligopeptidase catalytic" evidence="1">
    <location>
        <begin position="213"/>
        <end position="381"/>
    </location>
</feature>